<comment type="subcellular location">
    <subcellularLocation>
        <location evidence="4 17">Cytoplasm</location>
    </subcellularLocation>
</comment>
<evidence type="ECO:0000256" key="6">
    <source>
        <dbReference type="ARBA" id="ARBA00012232"/>
    </source>
</evidence>
<evidence type="ECO:0000256" key="11">
    <source>
        <dbReference type="ARBA" id="ARBA00022679"/>
    </source>
</evidence>
<dbReference type="InterPro" id="IPR015813">
    <property type="entry name" value="Pyrv/PenolPyrv_kinase-like_dom"/>
</dbReference>
<protein>
    <recommendedName>
        <fullName evidence="7 17">Phosphoenolpyruvate-protein phosphotransferase</fullName>
        <ecNumber evidence="6 17">2.7.3.9</ecNumber>
    </recommendedName>
    <alternativeName>
        <fullName evidence="16 17">Phosphotransferase system, enzyme I</fullName>
    </alternativeName>
</protein>
<dbReference type="InterPro" id="IPR050499">
    <property type="entry name" value="PEP-utilizing_PTS_enzyme"/>
</dbReference>
<evidence type="ECO:0000256" key="18">
    <source>
        <dbReference type="SAM" id="Coils"/>
    </source>
</evidence>
<keyword evidence="8 17" id="KW-0813">Transport</keyword>
<dbReference type="InterPro" id="IPR040442">
    <property type="entry name" value="Pyrv_kinase-like_dom_sf"/>
</dbReference>
<evidence type="ECO:0000259" key="20">
    <source>
        <dbReference type="Pfam" id="PF02896"/>
    </source>
</evidence>
<evidence type="ECO:0000256" key="16">
    <source>
        <dbReference type="ARBA" id="ARBA00033235"/>
    </source>
</evidence>
<evidence type="ECO:0000313" key="23">
    <source>
        <dbReference type="Proteomes" id="UP000788419"/>
    </source>
</evidence>
<sequence length="581" mass="63439">MRGASGGPPVRHAFAGHGASRGLALGRARVRLPHALEIGEQHVRASGIEAEVARLQAAIEAARTEMRALREKLQGALSKEAIEFIDLHALLLDDPELVNALEGLIRQERYSAGYALRAQRDRLAAVFERMDDPYLRSRLDDLDHIIGRINAHLHRREPLPRGTAGEVLVCDNVAPSELAQLQAQGVVAIVSAAGSPLSHSAILARSLHLPLVVGAAETLQRVNDGEVVMVDGETGEVVIDPDAADLRRYHQREQQDARERRDLERLRRKPTRTIDGVDVALHANAESREDVARAHALGAAGVGLFRTEFLFLQRTELPDEDEQFQVYRDAVLGMSGRPVTFRTLDLGADKADRTGLALENEDNPALGVRGVRLSLLYDRVFDTQLRAIVRAAAYGPVRVLVPMVSCREEVLLVRRRLRRAVAVVKRRGVAVEMLPLGAMIEVPAAAIGVYGLTDVVDFMSVGTNDLVQYLLAVDRNNDALGDLYSPLHPGVLRLLAHVIGAGEATGTPVAVCGEMAGDSRLAPLLLALGLKEFSLHPSHLLELRRTIRDCRHADLRARAGKLLEARDRGAIERWLQAASAP</sequence>
<dbReference type="Gene3D" id="1.10.274.10">
    <property type="entry name" value="PtsI, HPr-binding domain"/>
    <property type="match status" value="1"/>
</dbReference>
<keyword evidence="13 17" id="KW-0479">Metal-binding</keyword>
<comment type="function">
    <text evidence="3 17">General (non sugar-specific) component of the phosphoenolpyruvate-dependent sugar phosphotransferase system (sugar PTS). This major carbohydrate active-transport system catalyzes the phosphorylation of incoming sugar substrates concomitantly with their translocation across the cell membrane. Enzyme I transfers the phosphoryl group from phosphoenolpyruvate (PEP) to the phosphoryl carrier protein (HPr).</text>
</comment>
<dbReference type="SUPFAM" id="SSF51621">
    <property type="entry name" value="Phosphoenolpyruvate/pyruvate domain"/>
    <property type="match status" value="1"/>
</dbReference>
<dbReference type="PANTHER" id="PTHR46244:SF3">
    <property type="entry name" value="PHOSPHOENOLPYRUVATE-PROTEIN PHOSPHOTRANSFERASE"/>
    <property type="match status" value="1"/>
</dbReference>
<dbReference type="InterPro" id="IPR024692">
    <property type="entry name" value="PTS_EI"/>
</dbReference>
<keyword evidence="23" id="KW-1185">Reference proteome</keyword>
<dbReference type="InterPro" id="IPR023151">
    <property type="entry name" value="PEP_util_CS"/>
</dbReference>
<evidence type="ECO:0000256" key="4">
    <source>
        <dbReference type="ARBA" id="ARBA00004496"/>
    </source>
</evidence>
<evidence type="ECO:0000256" key="3">
    <source>
        <dbReference type="ARBA" id="ARBA00002728"/>
    </source>
</evidence>
<dbReference type="Gene3D" id="3.20.20.60">
    <property type="entry name" value="Phosphoenolpyruvate-binding domains"/>
    <property type="match status" value="1"/>
</dbReference>
<evidence type="ECO:0000256" key="10">
    <source>
        <dbReference type="ARBA" id="ARBA00022597"/>
    </source>
</evidence>
<dbReference type="RefSeq" id="WP_162410643.1">
    <property type="nucleotide sequence ID" value="NZ_PDWN01000010.1"/>
</dbReference>
<gene>
    <name evidence="22" type="primary">ptsP</name>
    <name evidence="22" type="ORF">CSC65_10980</name>
</gene>
<dbReference type="Pfam" id="PF05524">
    <property type="entry name" value="PEP-utilisers_N"/>
    <property type="match status" value="1"/>
</dbReference>
<keyword evidence="11 17" id="KW-0808">Transferase</keyword>
<evidence type="ECO:0000313" key="22">
    <source>
        <dbReference type="EMBL" id="KAF1693799.1"/>
    </source>
</evidence>
<dbReference type="Proteomes" id="UP000788419">
    <property type="component" value="Unassembled WGS sequence"/>
</dbReference>
<evidence type="ECO:0000256" key="5">
    <source>
        <dbReference type="ARBA" id="ARBA00007837"/>
    </source>
</evidence>
<dbReference type="SUPFAM" id="SSF47831">
    <property type="entry name" value="Enzyme I of the PEP:sugar phosphotransferase system HPr-binding (sub)domain"/>
    <property type="match status" value="1"/>
</dbReference>
<keyword evidence="18" id="KW-0175">Coiled coil</keyword>
<comment type="cofactor">
    <cofactor evidence="2 17">
        <name>Mg(2+)</name>
        <dbReference type="ChEBI" id="CHEBI:18420"/>
    </cofactor>
</comment>
<dbReference type="PANTHER" id="PTHR46244">
    <property type="entry name" value="PHOSPHOENOLPYRUVATE-PROTEIN PHOSPHOTRANSFERASE"/>
    <property type="match status" value="1"/>
</dbReference>
<dbReference type="InterPro" id="IPR006318">
    <property type="entry name" value="PTS_EI-like"/>
</dbReference>
<dbReference type="Gene3D" id="3.50.30.10">
    <property type="entry name" value="Phosphohistidine domain"/>
    <property type="match status" value="1"/>
</dbReference>
<dbReference type="InterPro" id="IPR000121">
    <property type="entry name" value="PEP_util_C"/>
</dbReference>
<name>A0ABQ6Z5P8_9GAMM</name>
<dbReference type="SUPFAM" id="SSF52009">
    <property type="entry name" value="Phosphohistidine domain"/>
    <property type="match status" value="1"/>
</dbReference>
<dbReference type="PRINTS" id="PR01736">
    <property type="entry name" value="PHPHTRNFRASE"/>
</dbReference>
<evidence type="ECO:0000256" key="2">
    <source>
        <dbReference type="ARBA" id="ARBA00001946"/>
    </source>
</evidence>
<organism evidence="22 23">
    <name type="scientific">Pseudoxanthomonas daejeonensis</name>
    <dbReference type="NCBI Taxonomy" id="266062"/>
    <lineage>
        <taxon>Bacteria</taxon>
        <taxon>Pseudomonadati</taxon>
        <taxon>Pseudomonadota</taxon>
        <taxon>Gammaproteobacteria</taxon>
        <taxon>Lysobacterales</taxon>
        <taxon>Lysobacteraceae</taxon>
        <taxon>Pseudoxanthomonas</taxon>
    </lineage>
</organism>
<dbReference type="InterPro" id="IPR008731">
    <property type="entry name" value="PTS_EIN"/>
</dbReference>
<evidence type="ECO:0000259" key="21">
    <source>
        <dbReference type="Pfam" id="PF05524"/>
    </source>
</evidence>
<accession>A0ABQ6Z5P8</accession>
<dbReference type="PIRSF" id="PIRSF000732">
    <property type="entry name" value="PTS_enzyme_I"/>
    <property type="match status" value="1"/>
</dbReference>
<evidence type="ECO:0000256" key="14">
    <source>
        <dbReference type="ARBA" id="ARBA00022777"/>
    </source>
</evidence>
<feature type="domain" description="PEP-utilising enzyme C-terminal" evidence="20">
    <location>
        <begin position="262"/>
        <end position="549"/>
    </location>
</feature>
<keyword evidence="10 17" id="KW-0762">Sugar transport</keyword>
<keyword evidence="14 17" id="KW-0418">Kinase</keyword>
<evidence type="ECO:0000256" key="9">
    <source>
        <dbReference type="ARBA" id="ARBA00022490"/>
    </source>
</evidence>
<feature type="domain" description="PEP-utilising enzyme mobile" evidence="19">
    <location>
        <begin position="164"/>
        <end position="235"/>
    </location>
</feature>
<comment type="similarity">
    <text evidence="5 17">Belongs to the PEP-utilizing enzyme family.</text>
</comment>
<evidence type="ECO:0000256" key="13">
    <source>
        <dbReference type="ARBA" id="ARBA00022723"/>
    </source>
</evidence>
<dbReference type="Pfam" id="PF00391">
    <property type="entry name" value="PEP-utilizers"/>
    <property type="match status" value="1"/>
</dbReference>
<reference evidence="22 23" key="1">
    <citation type="submission" date="2017-10" db="EMBL/GenBank/DDBJ databases">
        <title>Whole genome sequencing of members of genus Pseudoxanthomonas.</title>
        <authorList>
            <person name="Kumar S."/>
            <person name="Bansal K."/>
            <person name="Kaur A."/>
            <person name="Patil P."/>
            <person name="Sharma S."/>
            <person name="Patil P.B."/>
        </authorList>
    </citation>
    <scope>NUCLEOTIDE SEQUENCE [LARGE SCALE GENOMIC DNA]</scope>
    <source>
        <strain evidence="22 23">DSM 17801</strain>
    </source>
</reference>
<keyword evidence="12 17" id="KW-0598">Phosphotransferase system</keyword>
<dbReference type="EMBL" id="PDWN01000010">
    <property type="protein sequence ID" value="KAF1693799.1"/>
    <property type="molecule type" value="Genomic_DNA"/>
</dbReference>
<dbReference type="InterPro" id="IPR036637">
    <property type="entry name" value="Phosphohistidine_dom_sf"/>
</dbReference>
<comment type="caution">
    <text evidence="22">The sequence shown here is derived from an EMBL/GenBank/DDBJ whole genome shotgun (WGS) entry which is preliminary data.</text>
</comment>
<feature type="domain" description="Phosphotransferase system enzyme I N-terminal" evidence="21">
    <location>
        <begin position="16"/>
        <end position="138"/>
    </location>
</feature>
<evidence type="ECO:0000256" key="17">
    <source>
        <dbReference type="PIRNR" id="PIRNR000732"/>
    </source>
</evidence>
<keyword evidence="15 17" id="KW-0460">Magnesium</keyword>
<dbReference type="PROSITE" id="PS00742">
    <property type="entry name" value="PEP_ENZYMES_2"/>
    <property type="match status" value="1"/>
</dbReference>
<dbReference type="InterPro" id="IPR008279">
    <property type="entry name" value="PEP-util_enz_mobile_dom"/>
</dbReference>
<dbReference type="Pfam" id="PF02896">
    <property type="entry name" value="PEP-utilizers_C"/>
    <property type="match status" value="1"/>
</dbReference>
<evidence type="ECO:0000256" key="15">
    <source>
        <dbReference type="ARBA" id="ARBA00022842"/>
    </source>
</evidence>
<proteinExistence type="inferred from homology"/>
<evidence type="ECO:0000256" key="12">
    <source>
        <dbReference type="ARBA" id="ARBA00022683"/>
    </source>
</evidence>
<evidence type="ECO:0000256" key="1">
    <source>
        <dbReference type="ARBA" id="ARBA00000683"/>
    </source>
</evidence>
<evidence type="ECO:0000256" key="8">
    <source>
        <dbReference type="ARBA" id="ARBA00022448"/>
    </source>
</evidence>
<evidence type="ECO:0000256" key="7">
    <source>
        <dbReference type="ARBA" id="ARBA00016544"/>
    </source>
</evidence>
<keyword evidence="9 17" id="KW-0963">Cytoplasm</keyword>
<feature type="coiled-coil region" evidence="18">
    <location>
        <begin position="45"/>
        <end position="79"/>
    </location>
</feature>
<dbReference type="EC" id="2.7.3.9" evidence="6 17"/>
<dbReference type="NCBIfam" id="TIGR01417">
    <property type="entry name" value="PTS_I_fam"/>
    <property type="match status" value="1"/>
</dbReference>
<comment type="catalytic activity">
    <reaction evidence="1 17">
        <text>L-histidyl-[protein] + phosphoenolpyruvate = N(pros)-phospho-L-histidyl-[protein] + pyruvate</text>
        <dbReference type="Rhea" id="RHEA:23880"/>
        <dbReference type="Rhea" id="RHEA-COMP:9745"/>
        <dbReference type="Rhea" id="RHEA-COMP:9746"/>
        <dbReference type="ChEBI" id="CHEBI:15361"/>
        <dbReference type="ChEBI" id="CHEBI:29979"/>
        <dbReference type="ChEBI" id="CHEBI:58702"/>
        <dbReference type="ChEBI" id="CHEBI:64837"/>
        <dbReference type="EC" id="2.7.3.9"/>
    </reaction>
</comment>
<dbReference type="InterPro" id="IPR036618">
    <property type="entry name" value="PtsI_HPr-bd_sf"/>
</dbReference>
<evidence type="ECO:0000259" key="19">
    <source>
        <dbReference type="Pfam" id="PF00391"/>
    </source>
</evidence>